<evidence type="ECO:0000313" key="6">
    <source>
        <dbReference type="Proteomes" id="UP000683497"/>
    </source>
</evidence>
<name>A0ABX8K2P6_9ENTR</name>
<dbReference type="PROSITE" id="PS00041">
    <property type="entry name" value="HTH_ARAC_FAMILY_1"/>
    <property type="match status" value="1"/>
</dbReference>
<reference evidence="5 6" key="1">
    <citation type="submission" date="2021-06" db="EMBL/GenBank/DDBJ databases">
        <title>Leclercia pneumoniae sp. nov.</title>
        <authorList>
            <person name="Hoenemann M."/>
            <person name="Viehweger A."/>
            <person name="Dietze N."/>
        </authorList>
    </citation>
    <scope>NUCLEOTIDE SEQUENCE [LARGE SCALE GENOMIC DNA]</scope>
    <source>
        <strain evidence="6">49125</strain>
    </source>
</reference>
<dbReference type="PROSITE" id="PS01124">
    <property type="entry name" value="HTH_ARAC_FAMILY_2"/>
    <property type="match status" value="1"/>
</dbReference>
<dbReference type="Pfam" id="PF01965">
    <property type="entry name" value="DJ-1_PfpI"/>
    <property type="match status" value="1"/>
</dbReference>
<dbReference type="InterPro" id="IPR052158">
    <property type="entry name" value="INH-QAR"/>
</dbReference>
<sequence length="330" mass="36889">MPENSKKMTNLRHIARPRVVALAYDGLCTFEFGVAVEIFGLPRPEMGENWYRFAVASVDGGELRATGGIRMVADGDLSLLQEADLIVVPGWRGVESPVPSALCEALQQAQQRGCHLLSICSGVFVLAAAGLLNGQRATTHWRYTQTLKSRFPRINVVEDVLYQDEGQLLTSAGSAAGIDLCLHVVRRDYGMEAANQVARRLVIPPHRDGSQTQQLSRPVAQLRESQRLGQLFDYLHQHLTLGHTVGSLAQRVGMSQRTFLRRFQEATGTTPARWLLNERLTRAKEFLENSRLSIDRIAEQTGFGNTATLRHHFRQHFALSPAQYRKQFCS</sequence>
<dbReference type="Gene3D" id="3.40.50.880">
    <property type="match status" value="1"/>
</dbReference>
<evidence type="ECO:0000256" key="1">
    <source>
        <dbReference type="ARBA" id="ARBA00023015"/>
    </source>
</evidence>
<keyword evidence="1" id="KW-0805">Transcription regulation</keyword>
<dbReference type="Proteomes" id="UP000683497">
    <property type="component" value="Chromosome"/>
</dbReference>
<accession>A0ABX8K2P6</accession>
<keyword evidence="2" id="KW-0238">DNA-binding</keyword>
<dbReference type="EMBL" id="CP076838">
    <property type="protein sequence ID" value="QWW81728.1"/>
    <property type="molecule type" value="Genomic_DNA"/>
</dbReference>
<keyword evidence="3" id="KW-0804">Transcription</keyword>
<evidence type="ECO:0000313" key="5">
    <source>
        <dbReference type="EMBL" id="QWW81728.1"/>
    </source>
</evidence>
<evidence type="ECO:0000259" key="4">
    <source>
        <dbReference type="PROSITE" id="PS01124"/>
    </source>
</evidence>
<keyword evidence="6" id="KW-1185">Reference proteome</keyword>
<dbReference type="SUPFAM" id="SSF46689">
    <property type="entry name" value="Homeodomain-like"/>
    <property type="match status" value="2"/>
</dbReference>
<gene>
    <name evidence="5" type="primary">ftrA</name>
    <name evidence="5" type="ORF">KQ929_09510</name>
</gene>
<dbReference type="SMART" id="SM00342">
    <property type="entry name" value="HTH_ARAC"/>
    <property type="match status" value="1"/>
</dbReference>
<evidence type="ECO:0000256" key="3">
    <source>
        <dbReference type="ARBA" id="ARBA00023163"/>
    </source>
</evidence>
<dbReference type="InterPro" id="IPR029062">
    <property type="entry name" value="Class_I_gatase-like"/>
</dbReference>
<feature type="domain" description="HTH araC/xylS-type" evidence="4">
    <location>
        <begin position="229"/>
        <end position="327"/>
    </location>
</feature>
<evidence type="ECO:0000256" key="2">
    <source>
        <dbReference type="ARBA" id="ARBA00023125"/>
    </source>
</evidence>
<dbReference type="Pfam" id="PF12833">
    <property type="entry name" value="HTH_18"/>
    <property type="match status" value="1"/>
</dbReference>
<dbReference type="InterPro" id="IPR009057">
    <property type="entry name" value="Homeodomain-like_sf"/>
</dbReference>
<dbReference type="InterPro" id="IPR018062">
    <property type="entry name" value="HTH_AraC-typ_CS"/>
</dbReference>
<dbReference type="CDD" id="cd03137">
    <property type="entry name" value="GATase1_AraC_1"/>
    <property type="match status" value="1"/>
</dbReference>
<dbReference type="SUPFAM" id="SSF52317">
    <property type="entry name" value="Class I glutamine amidotransferase-like"/>
    <property type="match status" value="1"/>
</dbReference>
<dbReference type="InterPro" id="IPR002818">
    <property type="entry name" value="DJ-1/PfpI"/>
</dbReference>
<dbReference type="InterPro" id="IPR018060">
    <property type="entry name" value="HTH_AraC"/>
</dbReference>
<protein>
    <submittedName>
        <fullName evidence="5">Transcriptional regulator FtrA</fullName>
    </submittedName>
</protein>
<dbReference type="NCBIfam" id="NF006902">
    <property type="entry name" value="PRK09393.1"/>
    <property type="match status" value="1"/>
</dbReference>
<proteinExistence type="predicted"/>
<dbReference type="PANTHER" id="PTHR43130:SF3">
    <property type="entry name" value="HTH-TYPE TRANSCRIPTIONAL REGULATOR RV1931C"/>
    <property type="match status" value="1"/>
</dbReference>
<dbReference type="PANTHER" id="PTHR43130">
    <property type="entry name" value="ARAC-FAMILY TRANSCRIPTIONAL REGULATOR"/>
    <property type="match status" value="1"/>
</dbReference>
<dbReference type="Gene3D" id="1.10.10.60">
    <property type="entry name" value="Homeodomain-like"/>
    <property type="match status" value="2"/>
</dbReference>
<organism evidence="5 6">
    <name type="scientific">Leclercia pneumoniae</name>
    <dbReference type="NCBI Taxonomy" id="2815358"/>
    <lineage>
        <taxon>Bacteria</taxon>
        <taxon>Pseudomonadati</taxon>
        <taxon>Pseudomonadota</taxon>
        <taxon>Gammaproteobacteria</taxon>
        <taxon>Enterobacterales</taxon>
        <taxon>Enterobacteriaceae</taxon>
        <taxon>Leclercia</taxon>
    </lineage>
</organism>
<dbReference type="RefSeq" id="WP_207293834.1">
    <property type="nucleotide sequence ID" value="NZ_CP071383.1"/>
</dbReference>